<proteinExistence type="inferred from homology"/>
<evidence type="ECO:0000256" key="6">
    <source>
        <dbReference type="ARBA" id="ARBA00048348"/>
    </source>
</evidence>
<name>A0ABN1N0I3_9BACT</name>
<comment type="similarity">
    <text evidence="1">Belongs to the alpha-carbonic anhydrase family.</text>
</comment>
<dbReference type="RefSeq" id="WP_343851654.1">
    <property type="nucleotide sequence ID" value="NZ_BAAAFI010000010.1"/>
</dbReference>
<dbReference type="SUPFAM" id="SSF51069">
    <property type="entry name" value="Carbonic anhydrase"/>
    <property type="match status" value="1"/>
</dbReference>
<dbReference type="PANTHER" id="PTHR18952:SF265">
    <property type="entry name" value="CARBONIC ANHYDRASE"/>
    <property type="match status" value="1"/>
</dbReference>
<dbReference type="Gene3D" id="3.10.200.10">
    <property type="entry name" value="Alpha carbonic anhydrase"/>
    <property type="match status" value="1"/>
</dbReference>
<reference evidence="8 9" key="1">
    <citation type="journal article" date="2019" name="Int. J. Syst. Evol. Microbiol.">
        <title>The Global Catalogue of Microorganisms (GCM) 10K type strain sequencing project: providing services to taxonomists for standard genome sequencing and annotation.</title>
        <authorList>
            <consortium name="The Broad Institute Genomics Platform"/>
            <consortium name="The Broad Institute Genome Sequencing Center for Infectious Disease"/>
            <person name="Wu L."/>
            <person name="Ma J."/>
        </authorList>
    </citation>
    <scope>NUCLEOTIDE SEQUENCE [LARGE SCALE GENOMIC DNA]</scope>
    <source>
        <strain evidence="8 9">JCM 16112</strain>
    </source>
</reference>
<dbReference type="InterPro" id="IPR036398">
    <property type="entry name" value="CA_dom_sf"/>
</dbReference>
<dbReference type="InterPro" id="IPR041891">
    <property type="entry name" value="Alpha_CA_prokaryot-like"/>
</dbReference>
<keyword evidence="9" id="KW-1185">Reference proteome</keyword>
<dbReference type="CDD" id="cd03124">
    <property type="entry name" value="alpha_CA_prokaryotic_like"/>
    <property type="match status" value="1"/>
</dbReference>
<comment type="caution">
    <text evidence="8">The sequence shown here is derived from an EMBL/GenBank/DDBJ whole genome shotgun (WGS) entry which is preliminary data.</text>
</comment>
<feature type="domain" description="Alpha-carbonic anhydrase" evidence="7">
    <location>
        <begin position="58"/>
        <end position="290"/>
    </location>
</feature>
<sequence>MKKAKIFSLHHSGSVFAGLLMMPLILITSCDPKSAESTAEQDSVAIAPPAAATSARPVHWGYSEDGPTQWASLTPVYALCGDGKAQSPINIAKSDVKGGANWKLDYKTTSLNIAHNEHMDDIIDNGHTIQVTVDEGSTFTFADETFNLKQFHFHTPSEHTVDGEHMPMEMHLVHQSGNGDLAVVSVMFKEGNVANENFNKIIENLPNAKGESNHITDTNLELKFHLPKDNYAYHYLGSLTTPPCSENVQWLVLRDMVSLTADQIEAFSSRIGPNNRPVQALNDRVVEADDLSGSTN</sequence>
<keyword evidence="4" id="KW-0862">Zinc</keyword>
<evidence type="ECO:0000256" key="4">
    <source>
        <dbReference type="ARBA" id="ARBA00022833"/>
    </source>
</evidence>
<evidence type="ECO:0000313" key="8">
    <source>
        <dbReference type="EMBL" id="GAA0879348.1"/>
    </source>
</evidence>
<dbReference type="SMART" id="SM01057">
    <property type="entry name" value="Carb_anhydrase"/>
    <property type="match status" value="1"/>
</dbReference>
<dbReference type="PANTHER" id="PTHR18952">
    <property type="entry name" value="CARBONIC ANHYDRASE"/>
    <property type="match status" value="1"/>
</dbReference>
<comment type="catalytic activity">
    <reaction evidence="6">
        <text>hydrogencarbonate + H(+) = CO2 + H2O</text>
        <dbReference type="Rhea" id="RHEA:10748"/>
        <dbReference type="ChEBI" id="CHEBI:15377"/>
        <dbReference type="ChEBI" id="CHEBI:15378"/>
        <dbReference type="ChEBI" id="CHEBI:16526"/>
        <dbReference type="ChEBI" id="CHEBI:17544"/>
        <dbReference type="EC" id="4.2.1.1"/>
    </reaction>
</comment>
<organism evidence="8 9">
    <name type="scientific">Algoriphagus jejuensis</name>
    <dbReference type="NCBI Taxonomy" id="419934"/>
    <lineage>
        <taxon>Bacteria</taxon>
        <taxon>Pseudomonadati</taxon>
        <taxon>Bacteroidota</taxon>
        <taxon>Cytophagia</taxon>
        <taxon>Cytophagales</taxon>
        <taxon>Cyclobacteriaceae</taxon>
        <taxon>Algoriphagus</taxon>
    </lineage>
</organism>
<keyword evidence="5" id="KW-0456">Lyase</keyword>
<evidence type="ECO:0000259" key="7">
    <source>
        <dbReference type="PROSITE" id="PS51144"/>
    </source>
</evidence>
<dbReference type="Proteomes" id="UP001500469">
    <property type="component" value="Unassembled WGS sequence"/>
</dbReference>
<dbReference type="InterPro" id="IPR023561">
    <property type="entry name" value="Carbonic_anhydrase_a-class"/>
</dbReference>
<accession>A0ABN1N0I3</accession>
<evidence type="ECO:0000256" key="3">
    <source>
        <dbReference type="ARBA" id="ARBA00022723"/>
    </source>
</evidence>
<dbReference type="PROSITE" id="PS51257">
    <property type="entry name" value="PROKAR_LIPOPROTEIN"/>
    <property type="match status" value="1"/>
</dbReference>
<evidence type="ECO:0000256" key="2">
    <source>
        <dbReference type="ARBA" id="ARBA00012925"/>
    </source>
</evidence>
<evidence type="ECO:0000256" key="1">
    <source>
        <dbReference type="ARBA" id="ARBA00010718"/>
    </source>
</evidence>
<protein>
    <recommendedName>
        <fullName evidence="2">carbonic anhydrase</fullName>
        <ecNumber evidence="2">4.2.1.1</ecNumber>
    </recommendedName>
</protein>
<dbReference type="Pfam" id="PF00194">
    <property type="entry name" value="Carb_anhydrase"/>
    <property type="match status" value="1"/>
</dbReference>
<dbReference type="EC" id="4.2.1.1" evidence="2"/>
<dbReference type="EMBL" id="BAAAFI010000010">
    <property type="protein sequence ID" value="GAA0879348.1"/>
    <property type="molecule type" value="Genomic_DNA"/>
</dbReference>
<dbReference type="PROSITE" id="PS51144">
    <property type="entry name" value="ALPHA_CA_2"/>
    <property type="match status" value="1"/>
</dbReference>
<dbReference type="InterPro" id="IPR001148">
    <property type="entry name" value="CA_dom"/>
</dbReference>
<keyword evidence="3" id="KW-0479">Metal-binding</keyword>
<evidence type="ECO:0000256" key="5">
    <source>
        <dbReference type="ARBA" id="ARBA00023239"/>
    </source>
</evidence>
<evidence type="ECO:0000313" key="9">
    <source>
        <dbReference type="Proteomes" id="UP001500469"/>
    </source>
</evidence>
<gene>
    <name evidence="8" type="ORF">GCM10009119_23160</name>
</gene>